<dbReference type="InterPro" id="IPR039569">
    <property type="entry name" value="FAS1-like_DH_region"/>
</dbReference>
<dbReference type="AlphaFoldDB" id="A0ABD5RYD5"/>
<dbReference type="InterPro" id="IPR016709">
    <property type="entry name" value="HadA-like"/>
</dbReference>
<proteinExistence type="predicted"/>
<sequence length="167" mass="18750">MPSKSLAALREMVGESRLTVVDLAVEAGKVEEFARAVKDDNPAHRSEEAAREQGYRAVPAPLTFVRTADFDRYRPEGFDPPCGFDLGFPDEHRIHGEQEYEYERPLYVGDVLQGTTTLTDVYQREGDRGGTMTFAEHETVFRDQDDETVLAARHTSIETEGAIVEEP</sequence>
<accession>A0ABD5RYD5</accession>
<evidence type="ECO:0000259" key="1">
    <source>
        <dbReference type="Pfam" id="PF13452"/>
    </source>
</evidence>
<dbReference type="InterPro" id="IPR029069">
    <property type="entry name" value="HotDog_dom_sf"/>
</dbReference>
<dbReference type="PIRSF" id="PIRSF018072">
    <property type="entry name" value="UCP018072"/>
    <property type="match status" value="1"/>
</dbReference>
<evidence type="ECO:0000313" key="2">
    <source>
        <dbReference type="EMBL" id="MFC6723772.1"/>
    </source>
</evidence>
<comment type="caution">
    <text evidence="2">The sequence shown here is derived from an EMBL/GenBank/DDBJ whole genome shotgun (WGS) entry which is preliminary data.</text>
</comment>
<protein>
    <submittedName>
        <fullName evidence="2">MaoC family dehydratase N-terminal domain-containing protein</fullName>
    </submittedName>
</protein>
<organism evidence="2 3">
    <name type="scientific">Halobium palmae</name>
    <dbReference type="NCBI Taxonomy" id="1776492"/>
    <lineage>
        <taxon>Archaea</taxon>
        <taxon>Methanobacteriati</taxon>
        <taxon>Methanobacteriota</taxon>
        <taxon>Stenosarchaea group</taxon>
        <taxon>Halobacteria</taxon>
        <taxon>Halobacteriales</taxon>
        <taxon>Haloferacaceae</taxon>
        <taxon>Halobium</taxon>
    </lineage>
</organism>
<gene>
    <name evidence="2" type="ORF">ACFQE1_05140</name>
</gene>
<reference evidence="2 3" key="1">
    <citation type="journal article" date="2019" name="Int. J. Syst. Evol. Microbiol.">
        <title>The Global Catalogue of Microorganisms (GCM) 10K type strain sequencing project: providing services to taxonomists for standard genome sequencing and annotation.</title>
        <authorList>
            <consortium name="The Broad Institute Genomics Platform"/>
            <consortium name="The Broad Institute Genome Sequencing Center for Infectious Disease"/>
            <person name="Wu L."/>
            <person name="Ma J."/>
        </authorList>
    </citation>
    <scope>NUCLEOTIDE SEQUENCE [LARGE SCALE GENOMIC DNA]</scope>
    <source>
        <strain evidence="2 3">NBRC 111368</strain>
    </source>
</reference>
<dbReference type="CDD" id="cd03441">
    <property type="entry name" value="R_hydratase_like"/>
    <property type="match status" value="1"/>
</dbReference>
<dbReference type="SUPFAM" id="SSF54637">
    <property type="entry name" value="Thioesterase/thiol ester dehydrase-isomerase"/>
    <property type="match status" value="1"/>
</dbReference>
<dbReference type="Proteomes" id="UP001596328">
    <property type="component" value="Unassembled WGS sequence"/>
</dbReference>
<dbReference type="Pfam" id="PF13452">
    <property type="entry name" value="FAS1_DH_region"/>
    <property type="match status" value="1"/>
</dbReference>
<evidence type="ECO:0000313" key="3">
    <source>
        <dbReference type="Proteomes" id="UP001596328"/>
    </source>
</evidence>
<name>A0ABD5RYD5_9EURY</name>
<dbReference type="EMBL" id="JBHSWU010000045">
    <property type="protein sequence ID" value="MFC6723772.1"/>
    <property type="molecule type" value="Genomic_DNA"/>
</dbReference>
<keyword evidence="3" id="KW-1185">Reference proteome</keyword>
<dbReference type="Gene3D" id="3.10.129.10">
    <property type="entry name" value="Hotdog Thioesterase"/>
    <property type="match status" value="1"/>
</dbReference>
<feature type="domain" description="FAS1-like dehydratase" evidence="1">
    <location>
        <begin position="13"/>
        <end position="150"/>
    </location>
</feature>